<keyword evidence="3 8" id="KW-0375">Hydrogen ion transport</keyword>
<comment type="function">
    <text evidence="8">F(1)F(0) ATP synthase produces ATP from ADP in the presence of a proton or sodium gradient. F-type ATPases consist of two structural domains, F(1) containing the extramembraneous catalytic core and F(0) containing the membrane proton channel, linked together by a central stalk and a peripheral stalk. During catalysis, ATP synthesis in the catalytic domain of F(1) is coupled via a rotary mechanism of the central stalk subunits to proton translocation.</text>
</comment>
<dbReference type="HAMAP" id="MF_01416">
    <property type="entry name" value="ATP_synth_delta_bact"/>
    <property type="match status" value="1"/>
</dbReference>
<accession>A0A2W5BC93</accession>
<dbReference type="NCBIfam" id="TIGR01145">
    <property type="entry name" value="ATP_synt_delta"/>
    <property type="match status" value="1"/>
</dbReference>
<evidence type="ECO:0000256" key="1">
    <source>
        <dbReference type="ARBA" id="ARBA00004370"/>
    </source>
</evidence>
<dbReference type="GO" id="GO:0045259">
    <property type="term" value="C:proton-transporting ATP synthase complex"/>
    <property type="evidence" value="ECO:0007669"/>
    <property type="project" value="UniProtKB-KW"/>
</dbReference>
<sequence>MHAASREAFERLIKTLDQGLKESDNAVGNGATTGTELFDVVDVLDQERSLRVAMVDAAATPEQRVELVKTLLSGKVTASTEEIVSAAVSQNWSNSQDFRTGLERLGRRALLRSAEAQGQLERVEGELFSLARILERESELELLLSDRAAAVDDRRDLLAKVIYGKVSSVTEALALQAVGRARKAPVDLLDDLCQEAASLNGYEVARVTSAGPLSEEQKASLSEKLHKIYGRKIAVHTEVDSSLLGGAVVRVGDEVIDGSTAGKLERMRRSLA</sequence>
<comment type="caution">
    <text evidence="9">The sequence shown here is derived from an EMBL/GenBank/DDBJ whole genome shotgun (WGS) entry which is preliminary data.</text>
</comment>
<gene>
    <name evidence="8" type="primary">atpH</name>
    <name evidence="9" type="ORF">DI609_03045</name>
</gene>
<evidence type="ECO:0000256" key="2">
    <source>
        <dbReference type="ARBA" id="ARBA00022448"/>
    </source>
</evidence>
<evidence type="ECO:0000313" key="9">
    <source>
        <dbReference type="EMBL" id="PZP02050.1"/>
    </source>
</evidence>
<dbReference type="GO" id="GO:0016787">
    <property type="term" value="F:hydrolase activity"/>
    <property type="evidence" value="ECO:0007669"/>
    <property type="project" value="UniProtKB-KW"/>
</dbReference>
<dbReference type="GO" id="GO:0005886">
    <property type="term" value="C:plasma membrane"/>
    <property type="evidence" value="ECO:0007669"/>
    <property type="project" value="UniProtKB-SubCell"/>
</dbReference>
<dbReference type="Pfam" id="PF00213">
    <property type="entry name" value="OSCP"/>
    <property type="match status" value="1"/>
</dbReference>
<keyword evidence="8" id="KW-1003">Cell membrane</keyword>
<evidence type="ECO:0000256" key="8">
    <source>
        <dbReference type="HAMAP-Rule" id="MF_01416"/>
    </source>
</evidence>
<keyword evidence="5 8" id="KW-0472">Membrane</keyword>
<protein>
    <recommendedName>
        <fullName evidence="8">ATP synthase subunit delta</fullName>
    </recommendedName>
    <alternativeName>
        <fullName evidence="8">ATP synthase F(1) sector subunit delta</fullName>
    </alternativeName>
    <alternativeName>
        <fullName evidence="8">F-type ATPase subunit delta</fullName>
        <shortName evidence="8">F-ATPase subunit delta</shortName>
    </alternativeName>
</protein>
<dbReference type="NCBIfam" id="NF009967">
    <property type="entry name" value="PRK13430.1"/>
    <property type="match status" value="1"/>
</dbReference>
<dbReference type="Proteomes" id="UP000249451">
    <property type="component" value="Unassembled WGS sequence"/>
</dbReference>
<dbReference type="Gene3D" id="1.10.520.20">
    <property type="entry name" value="N-terminal domain of the delta subunit of the F1F0-ATP synthase"/>
    <property type="match status" value="1"/>
</dbReference>
<proteinExistence type="inferred from homology"/>
<dbReference type="InterPro" id="IPR026015">
    <property type="entry name" value="ATP_synth_OSCP/delta_N_sf"/>
</dbReference>
<comment type="function">
    <text evidence="8">This protein is part of the stalk that links CF(0) to CF(1). It either transmits conformational changes from CF(0) to CF(1) or is implicated in proton conduction.</text>
</comment>
<comment type="subcellular location">
    <subcellularLocation>
        <location evidence="8">Cell membrane</location>
        <topology evidence="8">Peripheral membrane protein</topology>
    </subcellularLocation>
    <subcellularLocation>
        <location evidence="1">Membrane</location>
    </subcellularLocation>
</comment>
<dbReference type="PROSITE" id="PS00389">
    <property type="entry name" value="ATPASE_DELTA"/>
    <property type="match status" value="1"/>
</dbReference>
<dbReference type="InterPro" id="IPR000711">
    <property type="entry name" value="ATPase_OSCP/dsu"/>
</dbReference>
<evidence type="ECO:0000256" key="6">
    <source>
        <dbReference type="ARBA" id="ARBA00023196"/>
    </source>
</evidence>
<evidence type="ECO:0000256" key="7">
    <source>
        <dbReference type="ARBA" id="ARBA00023310"/>
    </source>
</evidence>
<dbReference type="EMBL" id="QFNY01000047">
    <property type="protein sequence ID" value="PZP02050.1"/>
    <property type="molecule type" value="Genomic_DNA"/>
</dbReference>
<dbReference type="PANTHER" id="PTHR11910">
    <property type="entry name" value="ATP SYNTHASE DELTA CHAIN"/>
    <property type="match status" value="1"/>
</dbReference>
<dbReference type="InterPro" id="IPR020781">
    <property type="entry name" value="ATPase_OSCP/d_CS"/>
</dbReference>
<reference evidence="9 10" key="1">
    <citation type="submission" date="2017-11" db="EMBL/GenBank/DDBJ databases">
        <title>Infants hospitalized years apart are colonized by the same room-sourced microbial strains.</title>
        <authorList>
            <person name="Brooks B."/>
            <person name="Olm M.R."/>
            <person name="Firek B.A."/>
            <person name="Baker R."/>
            <person name="Thomas B.C."/>
            <person name="Morowitz M.J."/>
            <person name="Banfield J.F."/>
        </authorList>
    </citation>
    <scope>NUCLEOTIDE SEQUENCE [LARGE SCALE GENOMIC DNA]</scope>
    <source>
        <strain evidence="9">S2_012_000_R3_87</strain>
    </source>
</reference>
<keyword evidence="2 8" id="KW-0813">Transport</keyword>
<keyword evidence="9" id="KW-0378">Hydrolase</keyword>
<organism evidence="9 10">
    <name type="scientific">Corynebacterium urealyticum</name>
    <dbReference type="NCBI Taxonomy" id="43771"/>
    <lineage>
        <taxon>Bacteria</taxon>
        <taxon>Bacillati</taxon>
        <taxon>Actinomycetota</taxon>
        <taxon>Actinomycetes</taxon>
        <taxon>Mycobacteriales</taxon>
        <taxon>Corynebacteriaceae</taxon>
        <taxon>Corynebacterium</taxon>
    </lineage>
</organism>
<dbReference type="AlphaFoldDB" id="A0A2W5BC93"/>
<keyword evidence="4 8" id="KW-0406">Ion transport</keyword>
<evidence type="ECO:0000256" key="4">
    <source>
        <dbReference type="ARBA" id="ARBA00023065"/>
    </source>
</evidence>
<keyword evidence="6 8" id="KW-0139">CF(1)</keyword>
<keyword evidence="7 8" id="KW-0066">ATP synthesis</keyword>
<comment type="similarity">
    <text evidence="8">Belongs to the ATPase delta chain family.</text>
</comment>
<dbReference type="PRINTS" id="PR00125">
    <property type="entry name" value="ATPASEDELTA"/>
</dbReference>
<dbReference type="GO" id="GO:0046933">
    <property type="term" value="F:proton-transporting ATP synthase activity, rotational mechanism"/>
    <property type="evidence" value="ECO:0007669"/>
    <property type="project" value="UniProtKB-UniRule"/>
</dbReference>
<evidence type="ECO:0000256" key="3">
    <source>
        <dbReference type="ARBA" id="ARBA00022781"/>
    </source>
</evidence>
<name>A0A2W5BC93_9CORY</name>
<evidence type="ECO:0000313" key="10">
    <source>
        <dbReference type="Proteomes" id="UP000249451"/>
    </source>
</evidence>
<evidence type="ECO:0000256" key="5">
    <source>
        <dbReference type="ARBA" id="ARBA00023136"/>
    </source>
</evidence>